<dbReference type="OrthoDB" id="5376498at2759"/>
<proteinExistence type="predicted"/>
<dbReference type="Proteomes" id="UP000799424">
    <property type="component" value="Unassembled WGS sequence"/>
</dbReference>
<sequence length="183" mass="19621">MVEPSPQTWTLRLKAHKTTVLLHVDPLHTFSFIKSQLYDALKDTGLKHPKTHESILLPDSPDNIQFGRPVDLLNPQQGFQLADWEIPAVESEEDTGKGKGKAKAGKGASGGAKSGIADCPKGAGLKNGAVLAFRWVGDGAWDGDDDEAFEDGANMWGVQLASFEDAYGVENQSDVGGGREFEG</sequence>
<evidence type="ECO:0000313" key="2">
    <source>
        <dbReference type="EMBL" id="KAF2822654.1"/>
    </source>
</evidence>
<evidence type="ECO:0000313" key="3">
    <source>
        <dbReference type="Proteomes" id="UP000799424"/>
    </source>
</evidence>
<name>A0A6A6ZQE5_9PLEO</name>
<reference evidence="2" key="1">
    <citation type="journal article" date="2020" name="Stud. Mycol.">
        <title>101 Dothideomycetes genomes: a test case for predicting lifestyles and emergence of pathogens.</title>
        <authorList>
            <person name="Haridas S."/>
            <person name="Albert R."/>
            <person name="Binder M."/>
            <person name="Bloem J."/>
            <person name="Labutti K."/>
            <person name="Salamov A."/>
            <person name="Andreopoulos B."/>
            <person name="Baker S."/>
            <person name="Barry K."/>
            <person name="Bills G."/>
            <person name="Bluhm B."/>
            <person name="Cannon C."/>
            <person name="Castanera R."/>
            <person name="Culley D."/>
            <person name="Daum C."/>
            <person name="Ezra D."/>
            <person name="Gonzalez J."/>
            <person name="Henrissat B."/>
            <person name="Kuo A."/>
            <person name="Liang C."/>
            <person name="Lipzen A."/>
            <person name="Lutzoni F."/>
            <person name="Magnuson J."/>
            <person name="Mondo S."/>
            <person name="Nolan M."/>
            <person name="Ohm R."/>
            <person name="Pangilinan J."/>
            <person name="Park H.-J."/>
            <person name="Ramirez L."/>
            <person name="Alfaro M."/>
            <person name="Sun H."/>
            <person name="Tritt A."/>
            <person name="Yoshinaga Y."/>
            <person name="Zwiers L.-H."/>
            <person name="Turgeon B."/>
            <person name="Goodwin S."/>
            <person name="Spatafora J."/>
            <person name="Crous P."/>
            <person name="Grigoriev I."/>
        </authorList>
    </citation>
    <scope>NUCLEOTIDE SEQUENCE</scope>
    <source>
        <strain evidence="2">CBS 113818</strain>
    </source>
</reference>
<dbReference type="EMBL" id="MU006234">
    <property type="protein sequence ID" value="KAF2822654.1"/>
    <property type="molecule type" value="Genomic_DNA"/>
</dbReference>
<protein>
    <submittedName>
        <fullName evidence="2">Uncharacterized protein</fullName>
    </submittedName>
</protein>
<gene>
    <name evidence="2" type="ORF">CC86DRAFT_81097</name>
</gene>
<organism evidence="2 3">
    <name type="scientific">Ophiobolus disseminans</name>
    <dbReference type="NCBI Taxonomy" id="1469910"/>
    <lineage>
        <taxon>Eukaryota</taxon>
        <taxon>Fungi</taxon>
        <taxon>Dikarya</taxon>
        <taxon>Ascomycota</taxon>
        <taxon>Pezizomycotina</taxon>
        <taxon>Dothideomycetes</taxon>
        <taxon>Pleosporomycetidae</taxon>
        <taxon>Pleosporales</taxon>
        <taxon>Pleosporineae</taxon>
        <taxon>Phaeosphaeriaceae</taxon>
        <taxon>Ophiobolus</taxon>
    </lineage>
</organism>
<keyword evidence="3" id="KW-1185">Reference proteome</keyword>
<feature type="region of interest" description="Disordered" evidence="1">
    <location>
        <begin position="90"/>
        <end position="118"/>
    </location>
</feature>
<evidence type="ECO:0000256" key="1">
    <source>
        <dbReference type="SAM" id="MobiDB-lite"/>
    </source>
</evidence>
<dbReference type="AlphaFoldDB" id="A0A6A6ZQE5"/>
<accession>A0A6A6ZQE5</accession>